<evidence type="ECO:0000256" key="1">
    <source>
        <dbReference type="ARBA" id="ARBA00022729"/>
    </source>
</evidence>
<feature type="domain" description="Prolamin-like" evidence="3">
    <location>
        <begin position="161"/>
        <end position="222"/>
    </location>
</feature>
<feature type="domain" description="Prolamin-like" evidence="3">
    <location>
        <begin position="68"/>
        <end position="129"/>
    </location>
</feature>
<sequence length="611" mass="64800">MAYKSQSFALILIYACLAVLVPTGLAQLQQTIVSPQIPGLSQIPGLLPQITKFFPNLGAGGLSRANGQCLSSLVDIPGCLTQVFGSLVIGQFSIIGSSCCKAISEIKGNCLSNLFPSNPIFAPLLNNSCGQPSKGNGQVSRITTSKAALPGILPGNQDIQECWSSLSGVPGCLTDVMNSLLNGRVHFFGPTCCKAITLVSDHCLPKLFPFNPAFHSTIKNVCLTGSGVGEPAPSPLGEDQITGSELYLPVKLPFLGLSDENWEKDVAKCWSSLSSINQCVDEIYGTLSRGVFSVVGPACCKSITVISHKCWPKMFPLNPLFPPLLRMLVPTGLAQLQQTLVSPQIPGLSQIPGLLPQITKFFPNLGAGGLSGANGQCLSSLVDIPGCLTQVFGSLVNGQFSIIGNGQVSRITTSKAAIPGILPGNQDIQECWSSLLGVPGCLTNVMNSLLYGRVNFFGPTCCKAITLVSDHCLPKLFPFNPAFHSTLKNVCLTGSGVGEPAPSPLGEDQITGSKLYLPVKLPFLGLSDENWEKDVAKCWSSLSSINQCVDEIYGTLSRGVFSVVGPACCKSITVISHKCWPKMFPLNPLFPPLLRSKCKLNSRAAKISERS</sequence>
<keyword evidence="1 2" id="KW-0732">Signal</keyword>
<feature type="domain" description="Prolamin-like" evidence="3">
    <location>
        <begin position="430"/>
        <end position="491"/>
    </location>
</feature>
<evidence type="ECO:0000313" key="5">
    <source>
        <dbReference type="Proteomes" id="UP000237347"/>
    </source>
</evidence>
<feature type="signal peptide" evidence="2">
    <location>
        <begin position="1"/>
        <end position="26"/>
    </location>
</feature>
<feature type="chain" id="PRO_5043911890" description="Prolamin-like domain-containing protein" evidence="2">
    <location>
        <begin position="27"/>
        <end position="611"/>
    </location>
</feature>
<dbReference type="Proteomes" id="UP000237347">
    <property type="component" value="Unassembled WGS sequence"/>
</dbReference>
<comment type="caution">
    <text evidence="4">The sequence shown here is derived from an EMBL/GenBank/DDBJ whole genome shotgun (WGS) entry which is preliminary data.</text>
</comment>
<feature type="domain" description="Prolamin-like" evidence="3">
    <location>
        <begin position="537"/>
        <end position="598"/>
    </location>
</feature>
<dbReference type="InterPro" id="IPR008502">
    <property type="entry name" value="Prolamin-like"/>
</dbReference>
<dbReference type="GO" id="GO:0080155">
    <property type="term" value="P:regulation of double fertilization forming a zygote and endosperm"/>
    <property type="evidence" value="ECO:0007669"/>
    <property type="project" value="TreeGrafter"/>
</dbReference>
<dbReference type="PANTHER" id="PTHR31181:SF67">
    <property type="entry name" value="PROLAMIN-LIKE PROTEIN (DUF1278)"/>
    <property type="match status" value="1"/>
</dbReference>
<dbReference type="PROSITE" id="PS51257">
    <property type="entry name" value="PROKAR_LIPOPROTEIN"/>
    <property type="match status" value="1"/>
</dbReference>
<dbReference type="GO" id="GO:0009567">
    <property type="term" value="P:double fertilization forming a zygote and endosperm"/>
    <property type="evidence" value="ECO:0007669"/>
    <property type="project" value="TreeGrafter"/>
</dbReference>
<dbReference type="Pfam" id="PF05617">
    <property type="entry name" value="Prolamin_like"/>
    <property type="match status" value="5"/>
</dbReference>
<evidence type="ECO:0000259" key="3">
    <source>
        <dbReference type="Pfam" id="PF05617"/>
    </source>
</evidence>
<dbReference type="AlphaFoldDB" id="A0AAW0K536"/>
<protein>
    <recommendedName>
        <fullName evidence="3">Prolamin-like domain-containing protein</fullName>
    </recommendedName>
</protein>
<organism evidence="4 5">
    <name type="scientific">Quercus suber</name>
    <name type="common">Cork oak</name>
    <dbReference type="NCBI Taxonomy" id="58331"/>
    <lineage>
        <taxon>Eukaryota</taxon>
        <taxon>Viridiplantae</taxon>
        <taxon>Streptophyta</taxon>
        <taxon>Embryophyta</taxon>
        <taxon>Tracheophyta</taxon>
        <taxon>Spermatophyta</taxon>
        <taxon>Magnoliopsida</taxon>
        <taxon>eudicotyledons</taxon>
        <taxon>Gunneridae</taxon>
        <taxon>Pentapetalae</taxon>
        <taxon>rosids</taxon>
        <taxon>fabids</taxon>
        <taxon>Fagales</taxon>
        <taxon>Fagaceae</taxon>
        <taxon>Quercus</taxon>
    </lineage>
</organism>
<dbReference type="GO" id="GO:0031982">
    <property type="term" value="C:vesicle"/>
    <property type="evidence" value="ECO:0007669"/>
    <property type="project" value="TreeGrafter"/>
</dbReference>
<dbReference type="GO" id="GO:0005576">
    <property type="term" value="C:extracellular region"/>
    <property type="evidence" value="ECO:0007669"/>
    <property type="project" value="TreeGrafter"/>
</dbReference>
<proteinExistence type="predicted"/>
<evidence type="ECO:0000313" key="4">
    <source>
        <dbReference type="EMBL" id="KAK7834303.1"/>
    </source>
</evidence>
<dbReference type="EMBL" id="PKMF04000388">
    <property type="protein sequence ID" value="KAK7834303.1"/>
    <property type="molecule type" value="Genomic_DNA"/>
</dbReference>
<name>A0AAW0K536_QUESU</name>
<dbReference type="PANTHER" id="PTHR31181">
    <property type="entry name" value="EGG CELL-SECRETED PROTEIN 1.4"/>
    <property type="match status" value="1"/>
</dbReference>
<evidence type="ECO:0000256" key="2">
    <source>
        <dbReference type="SAM" id="SignalP"/>
    </source>
</evidence>
<gene>
    <name evidence="4" type="ORF">CFP56_024731</name>
</gene>
<keyword evidence="5" id="KW-1185">Reference proteome</keyword>
<reference evidence="4 5" key="1">
    <citation type="journal article" date="2018" name="Sci. Data">
        <title>The draft genome sequence of cork oak.</title>
        <authorList>
            <person name="Ramos A.M."/>
            <person name="Usie A."/>
            <person name="Barbosa P."/>
            <person name="Barros P.M."/>
            <person name="Capote T."/>
            <person name="Chaves I."/>
            <person name="Simoes F."/>
            <person name="Abreu I."/>
            <person name="Carrasquinho I."/>
            <person name="Faro C."/>
            <person name="Guimaraes J.B."/>
            <person name="Mendonca D."/>
            <person name="Nobrega F."/>
            <person name="Rodrigues L."/>
            <person name="Saibo N.J.M."/>
            <person name="Varela M.C."/>
            <person name="Egas C."/>
            <person name="Matos J."/>
            <person name="Miguel C.M."/>
            <person name="Oliveira M.M."/>
            <person name="Ricardo C.P."/>
            <person name="Goncalves S."/>
        </authorList>
    </citation>
    <scope>NUCLEOTIDE SEQUENCE [LARGE SCALE GENOMIC DNA]</scope>
    <source>
        <strain evidence="5">cv. HL8</strain>
    </source>
</reference>
<feature type="domain" description="Prolamin-like" evidence="3">
    <location>
        <begin position="268"/>
        <end position="320"/>
    </location>
</feature>
<dbReference type="GO" id="GO:2000008">
    <property type="term" value="P:regulation of protein localization to cell surface"/>
    <property type="evidence" value="ECO:0007669"/>
    <property type="project" value="TreeGrafter"/>
</dbReference>
<accession>A0AAW0K536</accession>